<keyword evidence="2" id="KW-1003">Cell membrane</keyword>
<feature type="transmembrane region" description="Helical" evidence="6">
    <location>
        <begin position="358"/>
        <end position="376"/>
    </location>
</feature>
<gene>
    <name evidence="7" type="ORF">SAMN05443248_5816</name>
</gene>
<feature type="transmembrane region" description="Helical" evidence="6">
    <location>
        <begin position="68"/>
        <end position="95"/>
    </location>
</feature>
<dbReference type="PANTHER" id="PTHR30250">
    <property type="entry name" value="PST FAMILY PREDICTED COLANIC ACID TRANSPORTER"/>
    <property type="match status" value="1"/>
</dbReference>
<dbReference type="Proteomes" id="UP000189796">
    <property type="component" value="Chromosome I"/>
</dbReference>
<name>A0A1M5V7R3_9BRAD</name>
<evidence type="ECO:0000256" key="2">
    <source>
        <dbReference type="ARBA" id="ARBA00022475"/>
    </source>
</evidence>
<feature type="transmembrane region" description="Helical" evidence="6">
    <location>
        <begin position="328"/>
        <end position="346"/>
    </location>
</feature>
<accession>A0A1M5V7R3</accession>
<evidence type="ECO:0000313" key="7">
    <source>
        <dbReference type="EMBL" id="SHH71255.1"/>
    </source>
</evidence>
<dbReference type="AlphaFoldDB" id="A0A1M5V7R3"/>
<proteinExistence type="predicted"/>
<evidence type="ECO:0000256" key="6">
    <source>
        <dbReference type="SAM" id="Phobius"/>
    </source>
</evidence>
<feature type="transmembrane region" description="Helical" evidence="6">
    <location>
        <begin position="246"/>
        <end position="268"/>
    </location>
</feature>
<evidence type="ECO:0000256" key="3">
    <source>
        <dbReference type="ARBA" id="ARBA00022692"/>
    </source>
</evidence>
<feature type="transmembrane region" description="Helical" evidence="6">
    <location>
        <begin position="107"/>
        <end position="125"/>
    </location>
</feature>
<organism evidence="7 8">
    <name type="scientific">Bradyrhizobium erythrophlei</name>
    <dbReference type="NCBI Taxonomy" id="1437360"/>
    <lineage>
        <taxon>Bacteria</taxon>
        <taxon>Pseudomonadati</taxon>
        <taxon>Pseudomonadota</taxon>
        <taxon>Alphaproteobacteria</taxon>
        <taxon>Hyphomicrobiales</taxon>
        <taxon>Nitrobacteraceae</taxon>
        <taxon>Bradyrhizobium</taxon>
    </lineage>
</organism>
<feature type="transmembrane region" description="Helical" evidence="6">
    <location>
        <begin position="36"/>
        <end position="56"/>
    </location>
</feature>
<evidence type="ECO:0000256" key="5">
    <source>
        <dbReference type="ARBA" id="ARBA00023136"/>
    </source>
</evidence>
<keyword evidence="4 6" id="KW-1133">Transmembrane helix</keyword>
<evidence type="ECO:0000256" key="4">
    <source>
        <dbReference type="ARBA" id="ARBA00022989"/>
    </source>
</evidence>
<evidence type="ECO:0000313" key="8">
    <source>
        <dbReference type="Proteomes" id="UP000189796"/>
    </source>
</evidence>
<feature type="transmembrane region" description="Helical" evidence="6">
    <location>
        <begin position="382"/>
        <end position="403"/>
    </location>
</feature>
<keyword evidence="5 6" id="KW-0472">Membrane</keyword>
<keyword evidence="3 6" id="KW-0812">Transmembrane</keyword>
<sequence>MATFSHQGSTFISNFLVIKLLDHATYGKYSLINLTAFYAATILQFAVGSTVPKFVARYADDPVRIRSVVWIGGAFTFASGLLGFGILALSSGVLARSAFVEPSLTRPLMIVSLAVPSLIGMVYLGGLLQGLHDFRSLAASSIVSGVLFIAIVTAGAWTGDLTRAIWALVAGSTLRSVILGCATLAALKGRAIGRGFSWCKVPNEITREIFKFQIPAGLAGFVTLPTLWLIPTILTRNTQNFSDVALYSVIIMIKTLIVIPASVVSLALQPSAERAHASGQFDLAMRVFRTSTLGVFTIAAAAAIFFAVFAKEVMAVFGRSFTVASFELQLMMVAAIAEAVAVSLYMRIQAASRMWGSIFATLLPRDLAMLAIVAAFTTKYGLLAAVTAHVVGAIINLIGVYWLSMKSMGQGTAYLDTQLSSRRE</sequence>
<feature type="transmembrane region" description="Helical" evidence="6">
    <location>
        <begin position="164"/>
        <end position="187"/>
    </location>
</feature>
<feature type="transmembrane region" description="Helical" evidence="6">
    <location>
        <begin position="137"/>
        <end position="158"/>
    </location>
</feature>
<feature type="transmembrane region" description="Helical" evidence="6">
    <location>
        <begin position="288"/>
        <end position="308"/>
    </location>
</feature>
<dbReference type="PANTHER" id="PTHR30250:SF11">
    <property type="entry name" value="O-ANTIGEN TRANSPORTER-RELATED"/>
    <property type="match status" value="1"/>
</dbReference>
<evidence type="ECO:0000256" key="1">
    <source>
        <dbReference type="ARBA" id="ARBA00004651"/>
    </source>
</evidence>
<dbReference type="EMBL" id="LT670817">
    <property type="protein sequence ID" value="SHH71255.1"/>
    <property type="molecule type" value="Genomic_DNA"/>
</dbReference>
<dbReference type="InterPro" id="IPR002797">
    <property type="entry name" value="Polysacc_synth"/>
</dbReference>
<feature type="transmembrane region" description="Helical" evidence="6">
    <location>
        <begin position="214"/>
        <end position="234"/>
    </location>
</feature>
<comment type="subcellular location">
    <subcellularLocation>
        <location evidence="1">Cell membrane</location>
        <topology evidence="1">Multi-pass membrane protein</topology>
    </subcellularLocation>
</comment>
<dbReference type="Pfam" id="PF01943">
    <property type="entry name" value="Polysacc_synt"/>
    <property type="match status" value="1"/>
</dbReference>
<dbReference type="GO" id="GO:0005886">
    <property type="term" value="C:plasma membrane"/>
    <property type="evidence" value="ECO:0007669"/>
    <property type="project" value="UniProtKB-SubCell"/>
</dbReference>
<protein>
    <submittedName>
        <fullName evidence="7">Membrane protein involved in the export of O-antigen and teichoic acid</fullName>
    </submittedName>
</protein>
<dbReference type="InterPro" id="IPR050833">
    <property type="entry name" value="Poly_Biosynth_Transport"/>
</dbReference>
<reference evidence="7 8" key="1">
    <citation type="submission" date="2016-11" db="EMBL/GenBank/DDBJ databases">
        <authorList>
            <person name="Jaros S."/>
            <person name="Januszkiewicz K."/>
            <person name="Wedrychowicz H."/>
        </authorList>
    </citation>
    <scope>NUCLEOTIDE SEQUENCE [LARGE SCALE GENOMIC DNA]</scope>
    <source>
        <strain evidence="7 8">GAS138</strain>
    </source>
</reference>